<evidence type="ECO:0000313" key="1">
    <source>
        <dbReference type="EMBL" id="KAJ7041406.1"/>
    </source>
</evidence>
<gene>
    <name evidence="1" type="ORF">C8F04DRAFT_1177243</name>
</gene>
<sequence>MGAFFGLNFAISHQKNHYVEIHGLQYEYGFELPILSQPIFLTGSDRYGCTFYACASGRTHSNCKNTNAVHIIKAEDPLLRDERCSPTWRSCLRIAGLRGARCQNGSVTDTLARRVEVVAGIRDGRAKGDSYDGQTNGGKRRKYKMYAPDTLENIAMRNLRASFAKPAAPSQAPTPRRNAKPMLRFALADDHGRQTRRAYILVPASFASSAMIKSGKLGTGNLGIVNALLGIKHVFQETERDSMDLGEIFGRDLCWS</sequence>
<name>A0AAD6XAZ8_9AGAR</name>
<accession>A0AAD6XAZ8</accession>
<protein>
    <submittedName>
        <fullName evidence="1">Uncharacterized protein</fullName>
    </submittedName>
</protein>
<comment type="caution">
    <text evidence="1">The sequence shown here is derived from an EMBL/GenBank/DDBJ whole genome shotgun (WGS) entry which is preliminary data.</text>
</comment>
<proteinExistence type="predicted"/>
<dbReference type="AlphaFoldDB" id="A0AAD6XAZ8"/>
<reference evidence="1" key="1">
    <citation type="submission" date="2023-03" db="EMBL/GenBank/DDBJ databases">
        <title>Massive genome expansion in bonnet fungi (Mycena s.s.) driven by repeated elements and novel gene families across ecological guilds.</title>
        <authorList>
            <consortium name="Lawrence Berkeley National Laboratory"/>
            <person name="Harder C.B."/>
            <person name="Miyauchi S."/>
            <person name="Viragh M."/>
            <person name="Kuo A."/>
            <person name="Thoen E."/>
            <person name="Andreopoulos B."/>
            <person name="Lu D."/>
            <person name="Skrede I."/>
            <person name="Drula E."/>
            <person name="Henrissat B."/>
            <person name="Morin E."/>
            <person name="Kohler A."/>
            <person name="Barry K."/>
            <person name="LaButti K."/>
            <person name="Morin E."/>
            <person name="Salamov A."/>
            <person name="Lipzen A."/>
            <person name="Mereny Z."/>
            <person name="Hegedus B."/>
            <person name="Baldrian P."/>
            <person name="Stursova M."/>
            <person name="Weitz H."/>
            <person name="Taylor A."/>
            <person name="Grigoriev I.V."/>
            <person name="Nagy L.G."/>
            <person name="Martin F."/>
            <person name="Kauserud H."/>
        </authorList>
    </citation>
    <scope>NUCLEOTIDE SEQUENCE</scope>
    <source>
        <strain evidence="1">CBHHK200</strain>
    </source>
</reference>
<evidence type="ECO:0000313" key="2">
    <source>
        <dbReference type="Proteomes" id="UP001218188"/>
    </source>
</evidence>
<keyword evidence="2" id="KW-1185">Reference proteome</keyword>
<dbReference type="EMBL" id="JARJCM010000017">
    <property type="protein sequence ID" value="KAJ7041406.1"/>
    <property type="molecule type" value="Genomic_DNA"/>
</dbReference>
<dbReference type="Proteomes" id="UP001218188">
    <property type="component" value="Unassembled WGS sequence"/>
</dbReference>
<organism evidence="1 2">
    <name type="scientific">Mycena alexandri</name>
    <dbReference type="NCBI Taxonomy" id="1745969"/>
    <lineage>
        <taxon>Eukaryota</taxon>
        <taxon>Fungi</taxon>
        <taxon>Dikarya</taxon>
        <taxon>Basidiomycota</taxon>
        <taxon>Agaricomycotina</taxon>
        <taxon>Agaricomycetes</taxon>
        <taxon>Agaricomycetidae</taxon>
        <taxon>Agaricales</taxon>
        <taxon>Marasmiineae</taxon>
        <taxon>Mycenaceae</taxon>
        <taxon>Mycena</taxon>
    </lineage>
</organism>